<reference evidence="2 3" key="1">
    <citation type="submission" date="2018-08" db="EMBL/GenBank/DDBJ databases">
        <authorList>
            <person name="Ferrada E.E."/>
            <person name="Latorre B.A."/>
        </authorList>
    </citation>
    <scope>NUCLEOTIDE SEQUENCE [LARGE SCALE GENOMIC DNA]</scope>
    <source>
        <strain evidence="2 3">VK-A60T</strain>
    </source>
</reference>
<proteinExistence type="predicted"/>
<dbReference type="EMBL" id="CP031742">
    <property type="protein sequence ID" value="AXQ57950.1"/>
    <property type="molecule type" value="Genomic_DNA"/>
</dbReference>
<protein>
    <recommendedName>
        <fullName evidence="4">Transferase</fullName>
    </recommendedName>
</protein>
<name>A0A385DJ06_9ACTN</name>
<sequence>MTALLPGPSAGSTGPVPAAGPPRADCVADTAGGLTFDLAGLDGLADRPTGGAALLLRPRERGTDAVPLPLTPAGGGRLRAALPRTVPLPEGHWDAWLRLPGSPDRRLAPGAHHLGPLTAARAADAAAGRVVARLPYATRGGRLSLRSWLRAPHAEALRLSAGPGRLTVTGRLYGAAVTAHAYGEIRAVDAPGPACRVPVTPTPEPDHPPTEGTPFTLTLPHTDLAADGRSRTWSLWLRPAGETGPEARLARLLGPGGVTTAPTPHPPLALPSPRGPLHAAPLYTPSHDLTFRISPAMPLPRRG</sequence>
<dbReference type="AlphaFoldDB" id="A0A385DJ06"/>
<evidence type="ECO:0000313" key="3">
    <source>
        <dbReference type="Proteomes" id="UP000259636"/>
    </source>
</evidence>
<gene>
    <name evidence="2" type="ORF">D0C37_27360</name>
</gene>
<dbReference type="KEGG" id="sky:D0C37_27360"/>
<feature type="region of interest" description="Disordered" evidence="1">
    <location>
        <begin position="1"/>
        <end position="24"/>
    </location>
</feature>
<dbReference type="RefSeq" id="WP_117350494.1">
    <property type="nucleotide sequence ID" value="NZ_CP031742.1"/>
</dbReference>
<organism evidence="2 3">
    <name type="scientific">Streptomyces koyangensis</name>
    <dbReference type="NCBI Taxonomy" id="188770"/>
    <lineage>
        <taxon>Bacteria</taxon>
        <taxon>Bacillati</taxon>
        <taxon>Actinomycetota</taxon>
        <taxon>Actinomycetes</taxon>
        <taxon>Kitasatosporales</taxon>
        <taxon>Streptomycetaceae</taxon>
        <taxon>Streptomyces</taxon>
        <taxon>Streptomyces aurantiacus group</taxon>
    </lineage>
</organism>
<accession>A0A385DJ06</accession>
<evidence type="ECO:0000256" key="1">
    <source>
        <dbReference type="SAM" id="MobiDB-lite"/>
    </source>
</evidence>
<evidence type="ECO:0000313" key="2">
    <source>
        <dbReference type="EMBL" id="AXQ57950.1"/>
    </source>
</evidence>
<dbReference type="GeneID" id="300117849"/>
<evidence type="ECO:0008006" key="4">
    <source>
        <dbReference type="Google" id="ProtNLM"/>
    </source>
</evidence>
<dbReference type="Proteomes" id="UP000259636">
    <property type="component" value="Chromosome"/>
</dbReference>